<dbReference type="InterPro" id="IPR000182">
    <property type="entry name" value="GNAT_dom"/>
</dbReference>
<evidence type="ECO:0000313" key="3">
    <source>
        <dbReference type="Proteomes" id="UP001146351"/>
    </source>
</evidence>
<evidence type="ECO:0000259" key="1">
    <source>
        <dbReference type="PROSITE" id="PS51186"/>
    </source>
</evidence>
<keyword evidence="3" id="KW-1185">Reference proteome</keyword>
<dbReference type="PANTHER" id="PTHR42791:SF1">
    <property type="entry name" value="N-ACETYLTRANSFERASE DOMAIN-CONTAINING PROTEIN"/>
    <property type="match status" value="1"/>
</dbReference>
<dbReference type="InterPro" id="IPR016181">
    <property type="entry name" value="Acyl_CoA_acyltransferase"/>
</dbReference>
<feature type="domain" description="N-acetyltransferase" evidence="1">
    <location>
        <begin position="127"/>
        <end position="208"/>
    </location>
</feature>
<dbReference type="PROSITE" id="PS51186">
    <property type="entry name" value="GNAT"/>
    <property type="match status" value="1"/>
</dbReference>
<comment type="caution">
    <text evidence="2">The sequence shown here is derived from an EMBL/GenBank/DDBJ whole genome shotgun (WGS) entry which is preliminary data.</text>
</comment>
<protein>
    <recommendedName>
        <fullName evidence="1">N-acetyltransferase domain-containing protein</fullName>
    </recommendedName>
</protein>
<dbReference type="SUPFAM" id="SSF55729">
    <property type="entry name" value="Acyl-CoA N-acyltransferases (Nat)"/>
    <property type="match status" value="1"/>
</dbReference>
<sequence length="233" mass="25960">MAQAPVPLTHGRAEMLKPVAQLNGRVFENDPVVTYMLLDMSREERLAYLPTYWTILIRSALLNDALITEADGFKAASVLIPPGRHIDNVWTLLYAGLLCFLWKIGFPGLKRLWTEFSGMTDNAKKKGLRGHQRYYYIFSIGTGYEHRGKGLAKAIMRYHQSTAQAENLPIWLEATNPSSRRLYLSLGFEEVEEIVLGNGKVAADATIQPGGPGVSLYAMVWHPETADPLASPV</sequence>
<dbReference type="AlphaFoldDB" id="A0A9W9I822"/>
<organism evidence="2 3">
    <name type="scientific">Penicillium capsulatum</name>
    <dbReference type="NCBI Taxonomy" id="69766"/>
    <lineage>
        <taxon>Eukaryota</taxon>
        <taxon>Fungi</taxon>
        <taxon>Dikarya</taxon>
        <taxon>Ascomycota</taxon>
        <taxon>Pezizomycotina</taxon>
        <taxon>Eurotiomycetes</taxon>
        <taxon>Eurotiomycetidae</taxon>
        <taxon>Eurotiales</taxon>
        <taxon>Aspergillaceae</taxon>
        <taxon>Penicillium</taxon>
    </lineage>
</organism>
<reference evidence="2" key="2">
    <citation type="journal article" date="2023" name="IMA Fungus">
        <title>Comparative genomic study of the Penicillium genus elucidates a diverse pangenome and 15 lateral gene transfer events.</title>
        <authorList>
            <person name="Petersen C."/>
            <person name="Sorensen T."/>
            <person name="Nielsen M.R."/>
            <person name="Sondergaard T.E."/>
            <person name="Sorensen J.L."/>
            <person name="Fitzpatrick D.A."/>
            <person name="Frisvad J.C."/>
            <person name="Nielsen K.L."/>
        </authorList>
    </citation>
    <scope>NUCLEOTIDE SEQUENCE</scope>
    <source>
        <strain evidence="2">IBT 21917</strain>
    </source>
</reference>
<name>A0A9W9I822_9EURO</name>
<evidence type="ECO:0000313" key="2">
    <source>
        <dbReference type="EMBL" id="KAJ5171936.1"/>
    </source>
</evidence>
<dbReference type="Pfam" id="PF00583">
    <property type="entry name" value="Acetyltransf_1"/>
    <property type="match status" value="1"/>
</dbReference>
<dbReference type="PANTHER" id="PTHR42791">
    <property type="entry name" value="GNAT FAMILY ACETYLTRANSFERASE"/>
    <property type="match status" value="1"/>
</dbReference>
<gene>
    <name evidence="2" type="ORF">N7492_004529</name>
</gene>
<dbReference type="GO" id="GO:0016747">
    <property type="term" value="F:acyltransferase activity, transferring groups other than amino-acyl groups"/>
    <property type="evidence" value="ECO:0007669"/>
    <property type="project" value="InterPro"/>
</dbReference>
<dbReference type="Proteomes" id="UP001146351">
    <property type="component" value="Unassembled WGS sequence"/>
</dbReference>
<accession>A0A9W9I822</accession>
<dbReference type="Gene3D" id="3.40.630.30">
    <property type="match status" value="1"/>
</dbReference>
<dbReference type="EMBL" id="JAPQKO010000003">
    <property type="protein sequence ID" value="KAJ5171936.1"/>
    <property type="molecule type" value="Genomic_DNA"/>
</dbReference>
<dbReference type="OrthoDB" id="410198at2759"/>
<reference evidence="2" key="1">
    <citation type="submission" date="2022-11" db="EMBL/GenBank/DDBJ databases">
        <authorList>
            <person name="Petersen C."/>
        </authorList>
    </citation>
    <scope>NUCLEOTIDE SEQUENCE</scope>
    <source>
        <strain evidence="2">IBT 21917</strain>
    </source>
</reference>
<dbReference type="InterPro" id="IPR052523">
    <property type="entry name" value="Trichothecene_AcTrans"/>
</dbReference>
<proteinExistence type="predicted"/>